<keyword evidence="8" id="KW-0732">Signal</keyword>
<dbReference type="InterPro" id="IPR010130">
    <property type="entry name" value="T1SS_OMP_TolC"/>
</dbReference>
<dbReference type="Proteomes" id="UP000002742">
    <property type="component" value="Chromosome"/>
</dbReference>
<dbReference type="RefSeq" id="WP_015831731.1">
    <property type="nucleotide sequence ID" value="NC_012968.1"/>
</dbReference>
<dbReference type="GO" id="GO:0015288">
    <property type="term" value="F:porin activity"/>
    <property type="evidence" value="ECO:0007669"/>
    <property type="project" value="TreeGrafter"/>
</dbReference>
<dbReference type="InterPro" id="IPR051906">
    <property type="entry name" value="TolC-like"/>
</dbReference>
<evidence type="ECO:0000259" key="9">
    <source>
        <dbReference type="Pfam" id="PF24125"/>
    </source>
</evidence>
<dbReference type="Gene3D" id="1.20.1600.10">
    <property type="entry name" value="Outer membrane efflux proteins (OEP)"/>
    <property type="match status" value="1"/>
</dbReference>
<organism evidence="10 11">
    <name type="scientific">Methylotenera mobilis (strain JLW8 / ATCC BAA-1282 / DSM 17540)</name>
    <dbReference type="NCBI Taxonomy" id="583345"/>
    <lineage>
        <taxon>Bacteria</taxon>
        <taxon>Pseudomonadati</taxon>
        <taxon>Pseudomonadota</taxon>
        <taxon>Betaproteobacteria</taxon>
        <taxon>Nitrosomonadales</taxon>
        <taxon>Methylophilaceae</taxon>
        <taxon>Methylotenera</taxon>
    </lineage>
</organism>
<dbReference type="InterPro" id="IPR056203">
    <property type="entry name" value="Cds6_C"/>
</dbReference>
<keyword evidence="4" id="KW-1134">Transmembrane beta strand</keyword>
<dbReference type="InterPro" id="IPR003423">
    <property type="entry name" value="OMP_efflux"/>
</dbReference>
<reference evidence="10 11" key="2">
    <citation type="journal article" date="2011" name="J. Bacteriol.">
        <title>Genomes of three methylotrophs from a single niche uncover genetic and metabolic divergence of Methylophilaceae.</title>
        <authorList>
            <person name="Lapidus A."/>
            <person name="Clum A."/>
            <person name="Labutti K."/>
            <person name="Kaluzhnaya M.G."/>
            <person name="Lim S."/>
            <person name="Beck D.A."/>
            <person name="Glavina Del Rio T."/>
            <person name="Nolan M."/>
            <person name="Mavromatis K."/>
            <person name="Huntemann M."/>
            <person name="Lucas S."/>
            <person name="Lidstrom M.E."/>
            <person name="Ivanova N."/>
            <person name="Chistoserdova L."/>
        </authorList>
    </citation>
    <scope>NUCLEOTIDE SEQUENCE [LARGE SCALE GENOMIC DNA]</scope>
    <source>
        <strain evidence="11">JLW8 / ATCC BAA-1282 / DSM 17540</strain>
    </source>
</reference>
<feature type="chain" id="PRO_5002973227" evidence="8">
    <location>
        <begin position="28"/>
        <end position="638"/>
    </location>
</feature>
<feature type="signal peptide" evidence="8">
    <location>
        <begin position="1"/>
        <end position="27"/>
    </location>
</feature>
<keyword evidence="6" id="KW-0472">Membrane</keyword>
<reference evidence="11" key="1">
    <citation type="submission" date="2009-07" db="EMBL/GenBank/DDBJ databases">
        <title>Complete sequence of Methylotenera mobilis JLW8.</title>
        <authorList>
            <consortium name="US DOE Joint Genome Institute"/>
            <person name="Lucas S."/>
            <person name="Copeland A."/>
            <person name="Lapidus A."/>
            <person name="Glavina del Rio T."/>
            <person name="Tice H."/>
            <person name="Bruce D."/>
            <person name="Goodwin L."/>
            <person name="Pitluck S."/>
            <person name="LaButti K.M."/>
            <person name="Clum A."/>
            <person name="Larimer F."/>
            <person name="Land M."/>
            <person name="Hauser L."/>
            <person name="Kyrpides N."/>
            <person name="Mikhailova N."/>
            <person name="Kayluzhnaya M."/>
            <person name="Chistoserdova L."/>
        </authorList>
    </citation>
    <scope>NUCLEOTIDE SEQUENCE [LARGE SCALE GENOMIC DNA]</scope>
    <source>
        <strain evidence="11">JLW8 / ATCC BAA-1282 / DSM 17540</strain>
    </source>
</reference>
<name>C6WUU5_METML</name>
<evidence type="ECO:0000313" key="11">
    <source>
        <dbReference type="Proteomes" id="UP000002742"/>
    </source>
</evidence>
<dbReference type="NCBIfam" id="TIGR01844">
    <property type="entry name" value="type_I_sec_TolC"/>
    <property type="match status" value="1"/>
</dbReference>
<proteinExistence type="inferred from homology"/>
<dbReference type="HOGENOM" id="CLU_012817_0_0_4"/>
<dbReference type="GO" id="GO:1990281">
    <property type="term" value="C:efflux pump complex"/>
    <property type="evidence" value="ECO:0007669"/>
    <property type="project" value="TreeGrafter"/>
</dbReference>
<dbReference type="PANTHER" id="PTHR30026:SF22">
    <property type="entry name" value="OUTER MEMBRANE EFFLUX PROTEIN"/>
    <property type="match status" value="1"/>
</dbReference>
<accession>C6WUU5</accession>
<dbReference type="KEGG" id="mmb:Mmol_0784"/>
<dbReference type="AlphaFoldDB" id="C6WUU5"/>
<dbReference type="eggNOG" id="COG4319">
    <property type="taxonomic scope" value="Bacteria"/>
</dbReference>
<dbReference type="eggNOG" id="COG1538">
    <property type="taxonomic scope" value="Bacteria"/>
</dbReference>
<dbReference type="InterPro" id="IPR032710">
    <property type="entry name" value="NTF2-like_dom_sf"/>
</dbReference>
<dbReference type="SUPFAM" id="SSF54427">
    <property type="entry name" value="NTF2-like"/>
    <property type="match status" value="1"/>
</dbReference>
<dbReference type="Pfam" id="PF24125">
    <property type="entry name" value="Cds6_C"/>
    <property type="match status" value="1"/>
</dbReference>
<evidence type="ECO:0000256" key="2">
    <source>
        <dbReference type="ARBA" id="ARBA00007613"/>
    </source>
</evidence>
<keyword evidence="3" id="KW-0813">Transport</keyword>
<comment type="similarity">
    <text evidence="2">Belongs to the outer membrane factor (OMF) (TC 1.B.17) family.</text>
</comment>
<sequence>MSQRFKYKLSYLFLLGLSVLAIDVANAAEPLVSLKDMVEKTITSNPEVQARYHKFLEAGFEQETVRGGFLPKADLVSTYRKQEELVKNTSNTQIPRMNNELVLRQMIFDGFATSNEVKRLGHASRVRYFELQSAMQSTSLEFVRAYLDTLRYQELIQYAKDNYVIHKQLFDRIQERVNAGVARKVDLEQATGRLALAEANLLTETTNLHDVTARLQRLYGELPPATLQVPTIFNGNLEPTSEAALKVAYRQNPDLLSTIEDIQAKKNEIKTNEAKYMPRLDLQARKNLGTSSDGRYSNSAADLLELTMNFNLFNGFSDKNSISTAAQKLNGAHDQRDKACIDTRQLVTIAYNDVKQLTEQRGYRSQHRLSIENAREAYRKQYDIGQRTLLDLLDSENEYFQAKRSLANTEYDLQLAHARTYAGQGELLNKIGAQRGNLPEYAREEYLDNENVCQAMAPVQMQVDKASLLADAKPLSNIYPSMVKPVTPVASPAAVAPPAAASTCNVQAITDRVNDWASSWRQKDADRYFRFYADKFAPEAPLDRAAWEKQRRQRLSTNGKIGLKIEDLQVSCDGDTGKATFKQSYTLTTFKIKKVADTSCEVCNMQRTPTIAYQDSANKELQFQHESSDWKITRELVK</sequence>
<evidence type="ECO:0000313" key="10">
    <source>
        <dbReference type="EMBL" id="ACT47694.1"/>
    </source>
</evidence>
<comment type="subcellular location">
    <subcellularLocation>
        <location evidence="1">Cell outer membrane</location>
    </subcellularLocation>
</comment>
<keyword evidence="7" id="KW-0998">Cell outer membrane</keyword>
<dbReference type="PANTHER" id="PTHR30026">
    <property type="entry name" value="OUTER MEMBRANE PROTEIN TOLC"/>
    <property type="match status" value="1"/>
</dbReference>
<dbReference type="EMBL" id="CP001672">
    <property type="protein sequence ID" value="ACT47694.1"/>
    <property type="molecule type" value="Genomic_DNA"/>
</dbReference>
<evidence type="ECO:0000256" key="4">
    <source>
        <dbReference type="ARBA" id="ARBA00022452"/>
    </source>
</evidence>
<evidence type="ECO:0000256" key="3">
    <source>
        <dbReference type="ARBA" id="ARBA00022448"/>
    </source>
</evidence>
<evidence type="ECO:0000256" key="1">
    <source>
        <dbReference type="ARBA" id="ARBA00004442"/>
    </source>
</evidence>
<dbReference type="Pfam" id="PF02321">
    <property type="entry name" value="OEP"/>
    <property type="match status" value="2"/>
</dbReference>
<keyword evidence="5" id="KW-0812">Transmembrane</keyword>
<dbReference type="SUPFAM" id="SSF56954">
    <property type="entry name" value="Outer membrane efflux proteins (OEP)"/>
    <property type="match status" value="1"/>
</dbReference>
<evidence type="ECO:0000256" key="6">
    <source>
        <dbReference type="ARBA" id="ARBA00023136"/>
    </source>
</evidence>
<evidence type="ECO:0000256" key="7">
    <source>
        <dbReference type="ARBA" id="ARBA00023237"/>
    </source>
</evidence>
<keyword evidence="11" id="KW-1185">Reference proteome</keyword>
<protein>
    <submittedName>
        <fullName evidence="10">Type I secretion outer membrane protein, TolC family</fullName>
    </submittedName>
</protein>
<dbReference type="STRING" id="583345.Mmol_0784"/>
<evidence type="ECO:0000256" key="5">
    <source>
        <dbReference type="ARBA" id="ARBA00022692"/>
    </source>
</evidence>
<dbReference type="GO" id="GO:0009279">
    <property type="term" value="C:cell outer membrane"/>
    <property type="evidence" value="ECO:0007669"/>
    <property type="project" value="UniProtKB-SubCell"/>
</dbReference>
<dbReference type="GO" id="GO:0015562">
    <property type="term" value="F:efflux transmembrane transporter activity"/>
    <property type="evidence" value="ECO:0007669"/>
    <property type="project" value="InterPro"/>
</dbReference>
<gene>
    <name evidence="10" type="ordered locus">Mmol_0784</name>
</gene>
<dbReference type="Gene3D" id="3.10.450.50">
    <property type="match status" value="1"/>
</dbReference>
<feature type="domain" description="Cds6 C-terminal" evidence="9">
    <location>
        <begin position="509"/>
        <end position="632"/>
    </location>
</feature>
<evidence type="ECO:0000256" key="8">
    <source>
        <dbReference type="SAM" id="SignalP"/>
    </source>
</evidence>